<comment type="caution">
    <text evidence="2">The sequence shown here is derived from an EMBL/GenBank/DDBJ whole genome shotgun (WGS) entry which is preliminary data.</text>
</comment>
<dbReference type="InterPro" id="IPR019812">
    <property type="entry name" value="Hydgase_assmbl_chp_CS"/>
</dbReference>
<evidence type="ECO:0000313" key="3">
    <source>
        <dbReference type="Proteomes" id="UP001162802"/>
    </source>
</evidence>
<dbReference type="NCBIfam" id="TIGR00074">
    <property type="entry name" value="hypC_hupF"/>
    <property type="match status" value="1"/>
</dbReference>
<dbReference type="PANTHER" id="PTHR35177">
    <property type="entry name" value="HYDROGENASE MATURATION FACTOR HYBG"/>
    <property type="match status" value="1"/>
</dbReference>
<gene>
    <name evidence="2" type="ORF">MTR65_11150</name>
</gene>
<comment type="similarity">
    <text evidence="1">Belongs to the HupF/HypC family.</text>
</comment>
<dbReference type="RefSeq" id="WP_243800133.1">
    <property type="nucleotide sequence ID" value="NZ_JALHAT010000017.1"/>
</dbReference>
<dbReference type="Pfam" id="PF01455">
    <property type="entry name" value="HupF_HypC"/>
    <property type="match status" value="1"/>
</dbReference>
<evidence type="ECO:0000313" key="2">
    <source>
        <dbReference type="EMBL" id="MCJ1961239.1"/>
    </source>
</evidence>
<dbReference type="PANTHER" id="PTHR35177:SF2">
    <property type="entry name" value="HYDROGENASE MATURATION FACTOR HYBG"/>
    <property type="match status" value="1"/>
</dbReference>
<dbReference type="SUPFAM" id="SSF159127">
    <property type="entry name" value="HupF/HypC-like"/>
    <property type="match status" value="1"/>
</dbReference>
<accession>A0ABT0ADJ3</accession>
<name>A0ABT0ADJ3_9SPHN</name>
<dbReference type="PROSITE" id="PS01097">
    <property type="entry name" value="HUPF_HYPC"/>
    <property type="match status" value="1"/>
</dbReference>
<organism evidence="2 3">
    <name type="scientific">Novosphingobium mangrovi</name>
    <name type="common">ex Hu et al. 2023</name>
    <dbReference type="NCBI Taxonomy" id="2930094"/>
    <lineage>
        <taxon>Bacteria</taxon>
        <taxon>Pseudomonadati</taxon>
        <taxon>Pseudomonadota</taxon>
        <taxon>Alphaproteobacteria</taxon>
        <taxon>Sphingomonadales</taxon>
        <taxon>Sphingomonadaceae</taxon>
        <taxon>Novosphingobium</taxon>
    </lineage>
</organism>
<dbReference type="Proteomes" id="UP001162802">
    <property type="component" value="Unassembled WGS sequence"/>
</dbReference>
<sequence>MCLGIPMKVVEVAGPGRALCANGDVWVEIDTLLVGDVAPGEWLMTFLGAAREKMDEVSALRSRDALSALEAIMNGGEVDIEAAFADLIDREPQLPEHLRSGAPT</sequence>
<evidence type="ECO:0000256" key="1">
    <source>
        <dbReference type="ARBA" id="ARBA00006018"/>
    </source>
</evidence>
<proteinExistence type="inferred from homology"/>
<reference evidence="2" key="1">
    <citation type="submission" date="2022-03" db="EMBL/GenBank/DDBJ databases">
        <title>Identification of a novel bacterium isolated from mangrove sediments.</title>
        <authorList>
            <person name="Pan X."/>
        </authorList>
    </citation>
    <scope>NUCLEOTIDE SEQUENCE</scope>
    <source>
        <strain evidence="2">B2637</strain>
    </source>
</reference>
<keyword evidence="3" id="KW-1185">Reference proteome</keyword>
<dbReference type="PRINTS" id="PR00445">
    <property type="entry name" value="HUPFHYPC"/>
</dbReference>
<dbReference type="EMBL" id="JALHAT010000017">
    <property type="protein sequence ID" value="MCJ1961239.1"/>
    <property type="molecule type" value="Genomic_DNA"/>
</dbReference>
<dbReference type="Gene3D" id="2.30.30.140">
    <property type="match status" value="1"/>
</dbReference>
<dbReference type="InterPro" id="IPR001109">
    <property type="entry name" value="Hydrogenase_HupF/HypC"/>
</dbReference>
<protein>
    <submittedName>
        <fullName evidence="2">HypC/HybG/HupF family hydrogenase formation chaperone</fullName>
    </submittedName>
</protein>